<keyword evidence="5" id="KW-0106">Calcium</keyword>
<evidence type="ECO:0000313" key="12">
    <source>
        <dbReference type="Proteomes" id="UP001165065"/>
    </source>
</evidence>
<dbReference type="AlphaFoldDB" id="A0A9W7L930"/>
<evidence type="ECO:0000256" key="7">
    <source>
        <dbReference type="ARBA" id="ARBA00023136"/>
    </source>
</evidence>
<feature type="transmembrane region" description="Helical" evidence="9">
    <location>
        <begin position="654"/>
        <end position="673"/>
    </location>
</feature>
<name>A0A9W7L930_9STRA</name>
<evidence type="ECO:0000256" key="6">
    <source>
        <dbReference type="ARBA" id="ARBA00022989"/>
    </source>
</evidence>
<dbReference type="PROSITE" id="PS50222">
    <property type="entry name" value="EF_HAND_2"/>
    <property type="match status" value="5"/>
</dbReference>
<dbReference type="EMBL" id="BRYA01000152">
    <property type="protein sequence ID" value="GMI41518.1"/>
    <property type="molecule type" value="Genomic_DNA"/>
</dbReference>
<evidence type="ECO:0000256" key="1">
    <source>
        <dbReference type="ARBA" id="ARBA00004141"/>
    </source>
</evidence>
<feature type="transmembrane region" description="Helical" evidence="9">
    <location>
        <begin position="895"/>
        <end position="915"/>
    </location>
</feature>
<feature type="transmembrane region" description="Helical" evidence="9">
    <location>
        <begin position="865"/>
        <end position="889"/>
    </location>
</feature>
<organism evidence="11 12">
    <name type="scientific">Triparma columacea</name>
    <dbReference type="NCBI Taxonomy" id="722753"/>
    <lineage>
        <taxon>Eukaryota</taxon>
        <taxon>Sar</taxon>
        <taxon>Stramenopiles</taxon>
        <taxon>Ochrophyta</taxon>
        <taxon>Bolidophyceae</taxon>
        <taxon>Parmales</taxon>
        <taxon>Triparmaceae</taxon>
        <taxon>Triparma</taxon>
    </lineage>
</organism>
<dbReference type="InterPro" id="IPR018247">
    <property type="entry name" value="EF_Hand_1_Ca_BS"/>
</dbReference>
<feature type="domain" description="EF-hand" evidence="10">
    <location>
        <begin position="19"/>
        <end position="47"/>
    </location>
</feature>
<evidence type="ECO:0000256" key="4">
    <source>
        <dbReference type="ARBA" id="ARBA00022737"/>
    </source>
</evidence>
<evidence type="ECO:0000313" key="11">
    <source>
        <dbReference type="EMBL" id="GMI41518.1"/>
    </source>
</evidence>
<keyword evidence="7 9" id="KW-0472">Membrane</keyword>
<dbReference type="Proteomes" id="UP001165065">
    <property type="component" value="Unassembled WGS sequence"/>
</dbReference>
<evidence type="ECO:0000256" key="2">
    <source>
        <dbReference type="ARBA" id="ARBA00022692"/>
    </source>
</evidence>
<evidence type="ECO:0000256" key="3">
    <source>
        <dbReference type="ARBA" id="ARBA00022723"/>
    </source>
</evidence>
<dbReference type="Gene3D" id="1.10.238.10">
    <property type="entry name" value="EF-hand"/>
    <property type="match status" value="3"/>
</dbReference>
<evidence type="ECO:0000256" key="5">
    <source>
        <dbReference type="ARBA" id="ARBA00022837"/>
    </source>
</evidence>
<dbReference type="Pfam" id="PF13499">
    <property type="entry name" value="EF-hand_7"/>
    <property type="match status" value="3"/>
</dbReference>
<dbReference type="GO" id="GO:0005509">
    <property type="term" value="F:calcium ion binding"/>
    <property type="evidence" value="ECO:0007669"/>
    <property type="project" value="InterPro"/>
</dbReference>
<dbReference type="SUPFAM" id="SSF47473">
    <property type="entry name" value="EF-hand"/>
    <property type="match status" value="2"/>
</dbReference>
<gene>
    <name evidence="11" type="ORF">TrCOL_g11337</name>
</gene>
<keyword evidence="4" id="KW-0677">Repeat</keyword>
<dbReference type="InterPro" id="IPR051581">
    <property type="entry name" value="Ca-bind"/>
</dbReference>
<dbReference type="PANTHER" id="PTHR34524:SF6">
    <property type="entry name" value="CALCYPHOSINE LIKE"/>
    <property type="match status" value="1"/>
</dbReference>
<dbReference type="Pfam" id="PF08507">
    <property type="entry name" value="COPI_assoc"/>
    <property type="match status" value="1"/>
</dbReference>
<dbReference type="PANTHER" id="PTHR34524">
    <property type="entry name" value="CALCYPHOSIN"/>
    <property type="match status" value="1"/>
</dbReference>
<keyword evidence="2 9" id="KW-0812">Transmembrane</keyword>
<evidence type="ECO:0000256" key="9">
    <source>
        <dbReference type="SAM" id="Phobius"/>
    </source>
</evidence>
<feature type="compositionally biased region" description="Pro residues" evidence="8">
    <location>
        <begin position="122"/>
        <end position="137"/>
    </location>
</feature>
<evidence type="ECO:0000259" key="10">
    <source>
        <dbReference type="PROSITE" id="PS50222"/>
    </source>
</evidence>
<feature type="domain" description="EF-hand" evidence="10">
    <location>
        <begin position="760"/>
        <end position="795"/>
    </location>
</feature>
<keyword evidence="12" id="KW-1185">Reference proteome</keyword>
<dbReference type="OrthoDB" id="26525at2759"/>
<dbReference type="InterPro" id="IPR011992">
    <property type="entry name" value="EF-hand-dom_pair"/>
</dbReference>
<proteinExistence type="predicted"/>
<reference evidence="12" key="1">
    <citation type="journal article" date="2023" name="Commun. Biol.">
        <title>Genome analysis of Parmales, the sister group of diatoms, reveals the evolutionary specialization of diatoms from phago-mixotrophs to photoautotrophs.</title>
        <authorList>
            <person name="Ban H."/>
            <person name="Sato S."/>
            <person name="Yoshikawa S."/>
            <person name="Yamada K."/>
            <person name="Nakamura Y."/>
            <person name="Ichinomiya M."/>
            <person name="Sato N."/>
            <person name="Blanc-Mathieu R."/>
            <person name="Endo H."/>
            <person name="Kuwata A."/>
            <person name="Ogata H."/>
        </authorList>
    </citation>
    <scope>NUCLEOTIDE SEQUENCE [LARGE SCALE GENOMIC DNA]</scope>
</reference>
<feature type="transmembrane region" description="Helical" evidence="9">
    <location>
        <begin position="728"/>
        <end position="749"/>
    </location>
</feature>
<feature type="transmembrane region" description="Helical" evidence="9">
    <location>
        <begin position="703"/>
        <end position="722"/>
    </location>
</feature>
<keyword evidence="3" id="KW-0479">Metal-binding</keyword>
<dbReference type="SMART" id="SM00054">
    <property type="entry name" value="EFh"/>
    <property type="match status" value="6"/>
</dbReference>
<dbReference type="CDD" id="cd00051">
    <property type="entry name" value="EFh"/>
    <property type="match status" value="3"/>
</dbReference>
<dbReference type="PROSITE" id="PS00018">
    <property type="entry name" value="EF_HAND_1"/>
    <property type="match status" value="6"/>
</dbReference>
<feature type="region of interest" description="Disordered" evidence="8">
    <location>
        <begin position="118"/>
        <end position="144"/>
    </location>
</feature>
<evidence type="ECO:0000256" key="8">
    <source>
        <dbReference type="SAM" id="MobiDB-lite"/>
    </source>
</evidence>
<comment type="subcellular location">
    <subcellularLocation>
        <location evidence="1">Membrane</location>
        <topology evidence="1">Multi-pass membrane protein</topology>
    </subcellularLocation>
</comment>
<feature type="domain" description="EF-hand" evidence="10">
    <location>
        <begin position="1026"/>
        <end position="1061"/>
    </location>
</feature>
<dbReference type="GO" id="GO:0016020">
    <property type="term" value="C:membrane"/>
    <property type="evidence" value="ECO:0007669"/>
    <property type="project" value="UniProtKB-SubCell"/>
</dbReference>
<comment type="caution">
    <text evidence="11">The sequence shown here is derived from an EMBL/GenBank/DDBJ whole genome shotgun (WGS) entry which is preliminary data.</text>
</comment>
<feature type="domain" description="EF-hand" evidence="10">
    <location>
        <begin position="49"/>
        <end position="84"/>
    </location>
</feature>
<protein>
    <recommendedName>
        <fullName evidence="10">EF-hand domain-containing protein</fullName>
    </recommendedName>
</protein>
<dbReference type="InterPro" id="IPR013714">
    <property type="entry name" value="Golgi_TVP15"/>
</dbReference>
<feature type="transmembrane region" description="Helical" evidence="9">
    <location>
        <begin position="995"/>
        <end position="1015"/>
    </location>
</feature>
<sequence>MNPPPPPPSDDAWWSVPSNVFDILDVDNSGSLDREEIATAMTACMGKKVLEAEVDKLFLEFDVDSSGTLDKQEFSNLVTHLEKKMGKIGHKWKRKSVTSSTNTSATLAAREAAILKVGEPSSTPPTLPPPVPPPTPSRPLLGNPNPTSKITGTTLFDEIAPHIPPELDSVKADLRKVASGISESDVKALTALAADPTSPTKKQVDIIFDIFSSIPSSIYDTLASHTDSKVVLAANILKSAEKAALRGCANVGVATFAKYKALQAAASPQTEYAPHPHHFNDQGLIDANFFTSLMNVYHSIPSEVLDLLYSEAAGSASQDGKEKAKEFATIVRTIMDQPTDHLVRILMPMWCILVNVSDLKEMSEKWDTDPEKQVGSAKQLNELMELGIQRCSKHVARFHHELTLLPQSIQESALSQLPEDARKALEPVLELTMGMIEKDVEELFITMAREAMPKKHEEKEPPRAVEMHLDDDYATVTSDEVQKKAYEDKFRKELAKSLGVDPSRINITGLESGSVIVKFEISGNGDEEGGDKGADKTSSVLVSQLQAQIKDKSSPLYKGELTSKTKAEIAVKVTDLPMVEETEEEKKLKKDREIKKMMKKGLTVGKVIMRTESRRLAKWVRESPTSLRALSFLCGVLLLFSALFGLVMDLFSGQFSAFMISFWLILFSLLIIVTEAKVKAFENFAGPALRSYMQIFSTVEGRGVWLCLVGVLAMSLLSKGSWQNFLSFTSGLCSFLIGLTSVIMGKIAAKKAKNLKDKLHDEENVRAEFKAADKDGNGTLDVEELGELCQKLGSQMGQNQLEMTLRTLDDDGNGKIDIDEFLKWFRGKEVIEGEDEETGAIPVGKETPVDQMKQMKLKAKQTPTTLLVVNVVLGVCVCLSGIMGAVGVWKNHIGSFVLSLVDLWILVMGLFLIFLEASKSWCTCACVESKAAGDFDNMVLDTTGGFIGRAKRLIFDKYFKALDTVVGRGVFFWFVAALCVATYEKDVGLEGLMGIFTGIALMVVGVINAVFGMAANAKFKQLRDKISKDALEAKFIEADKDSSGELDFEELAKFCGELGMDFTHREFELLVQSLDADCSGTVSWDEFKQWWSREFL</sequence>
<feature type="transmembrane region" description="Helical" evidence="9">
    <location>
        <begin position="961"/>
        <end position="983"/>
    </location>
</feature>
<dbReference type="InterPro" id="IPR002048">
    <property type="entry name" value="EF_hand_dom"/>
</dbReference>
<keyword evidence="6 9" id="KW-1133">Transmembrane helix</keyword>
<feature type="domain" description="EF-hand" evidence="10">
    <location>
        <begin position="796"/>
        <end position="831"/>
    </location>
</feature>
<accession>A0A9W7L930</accession>